<accession>A0AAW2KW64</accession>
<reference evidence="20" key="1">
    <citation type="submission" date="2020-06" db="EMBL/GenBank/DDBJ databases">
        <authorList>
            <person name="Li T."/>
            <person name="Hu X."/>
            <person name="Zhang T."/>
            <person name="Song X."/>
            <person name="Zhang H."/>
            <person name="Dai N."/>
            <person name="Sheng W."/>
            <person name="Hou X."/>
            <person name="Wei L."/>
        </authorList>
    </citation>
    <scope>NUCLEOTIDE SEQUENCE</scope>
    <source>
        <strain evidence="20">KEN8</strain>
        <tissue evidence="20">Leaf</tissue>
    </source>
</reference>
<dbReference type="AlphaFoldDB" id="A0AAW2KW64"/>
<keyword evidence="16" id="KW-0408">Iron</keyword>
<proteinExistence type="inferred from homology"/>
<keyword evidence="8 19" id="KW-0812">Transmembrane</keyword>
<evidence type="ECO:0000256" key="5">
    <source>
        <dbReference type="ARBA" id="ARBA00022531"/>
    </source>
</evidence>
<evidence type="ECO:0000256" key="12">
    <source>
        <dbReference type="ARBA" id="ARBA00022989"/>
    </source>
</evidence>
<feature type="transmembrane region" description="Helical" evidence="19">
    <location>
        <begin position="49"/>
        <end position="71"/>
    </location>
</feature>
<sequence>MPSAVGLSTHPEYLYNGGPYELIVLHFLLGLACYMGREWELSFRLGMRPWIAVAYSAPVAAATAVFLIYPIGQGSFSDGMPLGISVDQAFLTFHGSRVEAQWSLKGSDTMSEFERQRVYESVAPSLLSEPRHAQSSLFSSFPRPLRAPAFLPHREIFLYPSGAHILEEKPCGTTDLMNEVSLASSSKQHAYQIRKSKLQRLTGQRDFLEWSMLRSWVKDWLRYCRWYYMVALAPTVDLEDSFKVKTGPELVRFGILWKVFDMVANKGTDFSVPILEPLSELTRCASFPCLLGGAKAYLVEVSRVSTADPISRDEENFRSSTKKGIVTTTQFVRKIDLYMDLSPYRNMEEPTQQGRNQRKVLTLSPTLFSNDVPWAKGATILFLFQSFRSGHVGWFVSSSYTTQFSVFVRDHVGRKVACLPSHPLEKLVARKKRRGSEAVYEAKLLPFRRKTDSARRYFDSKAIRSKKKSRISFHSRSGSFPPPSVRSSLPFSKMTDWSAQQRYKVDCSLADPLLPIRVGLTQKYSKKEWNHWRVVCSSHLGKDD</sequence>
<organism evidence="20">
    <name type="scientific">Sesamum calycinum</name>
    <dbReference type="NCBI Taxonomy" id="2727403"/>
    <lineage>
        <taxon>Eukaryota</taxon>
        <taxon>Viridiplantae</taxon>
        <taxon>Streptophyta</taxon>
        <taxon>Embryophyta</taxon>
        <taxon>Tracheophyta</taxon>
        <taxon>Spermatophyta</taxon>
        <taxon>Magnoliopsida</taxon>
        <taxon>eudicotyledons</taxon>
        <taxon>Gunneridae</taxon>
        <taxon>Pentapetalae</taxon>
        <taxon>asterids</taxon>
        <taxon>lamiids</taxon>
        <taxon>Lamiales</taxon>
        <taxon>Pedaliaceae</taxon>
        <taxon>Sesamum</taxon>
    </lineage>
</organism>
<keyword evidence="15" id="KW-0560">Oxidoreductase</keyword>
<keyword evidence="13" id="KW-0007">Acetylation</keyword>
<dbReference type="SUPFAM" id="SSF81483">
    <property type="entry name" value="Bacterial photosystem II reaction centre, L and M subunits"/>
    <property type="match status" value="1"/>
</dbReference>
<evidence type="ECO:0000256" key="9">
    <source>
        <dbReference type="ARBA" id="ARBA00022723"/>
    </source>
</evidence>
<dbReference type="GO" id="GO:0009523">
    <property type="term" value="C:photosystem II"/>
    <property type="evidence" value="ECO:0007669"/>
    <property type="project" value="UniProtKB-KW"/>
</dbReference>
<comment type="caution">
    <text evidence="20">The sequence shown here is derived from an EMBL/GenBank/DDBJ whole genome shotgun (WGS) entry which is preliminary data.</text>
</comment>
<evidence type="ECO:0000256" key="6">
    <source>
        <dbReference type="ARBA" id="ARBA00022553"/>
    </source>
</evidence>
<keyword evidence="3" id="KW-0813">Transport</keyword>
<keyword evidence="18" id="KW-0604">Photosystem II</keyword>
<evidence type="ECO:0000256" key="8">
    <source>
        <dbReference type="ARBA" id="ARBA00022692"/>
    </source>
</evidence>
<evidence type="ECO:0000256" key="16">
    <source>
        <dbReference type="ARBA" id="ARBA00023004"/>
    </source>
</evidence>
<keyword evidence="5" id="KW-0602">Photosynthesis</keyword>
<dbReference type="GO" id="GO:0009535">
    <property type="term" value="C:chloroplast thylakoid membrane"/>
    <property type="evidence" value="ECO:0007669"/>
    <property type="project" value="TreeGrafter"/>
</dbReference>
<gene>
    <name evidence="20" type="ORF">Scaly_2951600</name>
</gene>
<dbReference type="EMBL" id="JACGWM010000247">
    <property type="protein sequence ID" value="KAL0310195.1"/>
    <property type="molecule type" value="Genomic_DNA"/>
</dbReference>
<evidence type="ECO:0000256" key="1">
    <source>
        <dbReference type="ARBA" id="ARBA00004141"/>
    </source>
</evidence>
<dbReference type="GO" id="GO:0016491">
    <property type="term" value="F:oxidoreductase activity"/>
    <property type="evidence" value="ECO:0007669"/>
    <property type="project" value="UniProtKB-KW"/>
</dbReference>
<dbReference type="Pfam" id="PF00124">
    <property type="entry name" value="Photo_RC"/>
    <property type="match status" value="1"/>
</dbReference>
<dbReference type="InterPro" id="IPR055266">
    <property type="entry name" value="D1/D2"/>
</dbReference>
<evidence type="ECO:0000256" key="10">
    <source>
        <dbReference type="ARBA" id="ARBA00022842"/>
    </source>
</evidence>
<keyword evidence="14" id="KW-0157">Chromophore</keyword>
<dbReference type="GO" id="GO:0016168">
    <property type="term" value="F:chlorophyll binding"/>
    <property type="evidence" value="ECO:0007669"/>
    <property type="project" value="UniProtKB-KW"/>
</dbReference>
<dbReference type="InterPro" id="IPR036854">
    <property type="entry name" value="Photo_II_D1/D2_sf"/>
</dbReference>
<dbReference type="PANTHER" id="PTHR33149">
    <property type="entry name" value="PHOTOSYSTEM II PROTEIN D1"/>
    <property type="match status" value="1"/>
</dbReference>
<name>A0AAW2KW64_9LAMI</name>
<evidence type="ECO:0000256" key="7">
    <source>
        <dbReference type="ARBA" id="ARBA00022640"/>
    </source>
</evidence>
<comment type="subcellular location">
    <subcellularLocation>
        <location evidence="1">Membrane</location>
        <topology evidence="1">Multi-pass membrane protein</topology>
    </subcellularLocation>
</comment>
<evidence type="ECO:0000256" key="11">
    <source>
        <dbReference type="ARBA" id="ARBA00022982"/>
    </source>
</evidence>
<keyword evidence="9" id="KW-0479">Metal-binding</keyword>
<keyword evidence="10" id="KW-0460">Magnesium</keyword>
<evidence type="ECO:0000313" key="20">
    <source>
        <dbReference type="EMBL" id="KAL0310195.1"/>
    </source>
</evidence>
<dbReference type="GO" id="GO:0009772">
    <property type="term" value="P:photosynthetic electron transport in photosystem II"/>
    <property type="evidence" value="ECO:0007669"/>
    <property type="project" value="InterPro"/>
</dbReference>
<keyword evidence="17 19" id="KW-0472">Membrane</keyword>
<comment type="similarity">
    <text evidence="2">Belongs to the reaction center PufL/M/PsbA/D family.</text>
</comment>
<evidence type="ECO:0000256" key="19">
    <source>
        <dbReference type="SAM" id="Phobius"/>
    </source>
</evidence>
<evidence type="ECO:0000256" key="17">
    <source>
        <dbReference type="ARBA" id="ARBA00023136"/>
    </source>
</evidence>
<dbReference type="PANTHER" id="PTHR33149:SF12">
    <property type="entry name" value="PHOTOSYSTEM II D2 PROTEIN"/>
    <property type="match status" value="1"/>
</dbReference>
<reference evidence="20" key="2">
    <citation type="journal article" date="2024" name="Plant">
        <title>Genomic evolution and insights into agronomic trait innovations of Sesamum species.</title>
        <authorList>
            <person name="Miao H."/>
            <person name="Wang L."/>
            <person name="Qu L."/>
            <person name="Liu H."/>
            <person name="Sun Y."/>
            <person name="Le M."/>
            <person name="Wang Q."/>
            <person name="Wei S."/>
            <person name="Zheng Y."/>
            <person name="Lin W."/>
            <person name="Duan Y."/>
            <person name="Cao H."/>
            <person name="Xiong S."/>
            <person name="Wang X."/>
            <person name="Wei L."/>
            <person name="Li C."/>
            <person name="Ma Q."/>
            <person name="Ju M."/>
            <person name="Zhao R."/>
            <person name="Li G."/>
            <person name="Mu C."/>
            <person name="Tian Q."/>
            <person name="Mei H."/>
            <person name="Zhang T."/>
            <person name="Gao T."/>
            <person name="Zhang H."/>
        </authorList>
    </citation>
    <scope>NUCLEOTIDE SEQUENCE</scope>
    <source>
        <strain evidence="20">KEN8</strain>
    </source>
</reference>
<evidence type="ECO:0000256" key="18">
    <source>
        <dbReference type="ARBA" id="ARBA00023276"/>
    </source>
</evidence>
<keyword evidence="4" id="KW-0148">Chlorophyll</keyword>
<dbReference type="InterPro" id="IPR000484">
    <property type="entry name" value="Photo_RC_L/M"/>
</dbReference>
<evidence type="ECO:0000256" key="15">
    <source>
        <dbReference type="ARBA" id="ARBA00023002"/>
    </source>
</evidence>
<evidence type="ECO:0000256" key="3">
    <source>
        <dbReference type="ARBA" id="ARBA00022448"/>
    </source>
</evidence>
<evidence type="ECO:0000256" key="4">
    <source>
        <dbReference type="ARBA" id="ARBA00022494"/>
    </source>
</evidence>
<dbReference type="GO" id="GO:0046872">
    <property type="term" value="F:metal ion binding"/>
    <property type="evidence" value="ECO:0007669"/>
    <property type="project" value="UniProtKB-KW"/>
</dbReference>
<keyword evidence="11" id="KW-0249">Electron transport</keyword>
<keyword evidence="12 19" id="KW-1133">Transmembrane helix</keyword>
<evidence type="ECO:0000256" key="13">
    <source>
        <dbReference type="ARBA" id="ARBA00022990"/>
    </source>
</evidence>
<dbReference type="Gene3D" id="1.20.85.10">
    <property type="entry name" value="Photosystem II protein D1-like"/>
    <property type="match status" value="1"/>
</dbReference>
<evidence type="ECO:0000256" key="14">
    <source>
        <dbReference type="ARBA" id="ARBA00022991"/>
    </source>
</evidence>
<protein>
    <submittedName>
        <fullName evidence="20">Photosystem II protein D1</fullName>
    </submittedName>
</protein>
<feature type="transmembrane region" description="Helical" evidence="19">
    <location>
        <begin position="20"/>
        <end position="37"/>
    </location>
</feature>
<keyword evidence="7" id="KW-0934">Plastid</keyword>
<keyword evidence="6" id="KW-0597">Phosphoprotein</keyword>
<evidence type="ECO:0000256" key="2">
    <source>
        <dbReference type="ARBA" id="ARBA00008204"/>
    </source>
</evidence>